<sequence length="313" mass="35075">MVSHAVSNFTDFELGDKNERLKNEYPNKCHMRDVKNSEKHPRIAEVREKPKKIQKSEKSTGGDDATASRRSGLEGKNSGENEVTRSSQDTTHHLETDSGKKKKRKTEQEKLIASLNETELPHVDGAFKRSTTIRYNNLNEDKLFDKMLETRMVKPKRSSGKKLLCLDVVTGLADSAEMDKVVFGETKNKKLVADEAETVEPIQVEVKKKRKTEKEKLIESLSAIERIHVDGAFKRNVFNKISLNMVGGGNSQVNVSNVTPTSFANNNNNNVIENIGGSSWNKKTGRVFSPVKFVSLEDDIESLIKGKVTERAT</sequence>
<evidence type="ECO:0000313" key="3">
    <source>
        <dbReference type="Proteomes" id="UP001359485"/>
    </source>
</evidence>
<evidence type="ECO:0000313" key="2">
    <source>
        <dbReference type="EMBL" id="KAK6621797.1"/>
    </source>
</evidence>
<protein>
    <submittedName>
        <fullName evidence="2">Uncharacterized protein</fullName>
    </submittedName>
</protein>
<feature type="compositionally biased region" description="Basic and acidic residues" evidence="1">
    <location>
        <begin position="71"/>
        <end position="83"/>
    </location>
</feature>
<organism evidence="2 3">
    <name type="scientific">Polyplax serrata</name>
    <name type="common">Common mouse louse</name>
    <dbReference type="NCBI Taxonomy" id="468196"/>
    <lineage>
        <taxon>Eukaryota</taxon>
        <taxon>Metazoa</taxon>
        <taxon>Ecdysozoa</taxon>
        <taxon>Arthropoda</taxon>
        <taxon>Hexapoda</taxon>
        <taxon>Insecta</taxon>
        <taxon>Pterygota</taxon>
        <taxon>Neoptera</taxon>
        <taxon>Paraneoptera</taxon>
        <taxon>Psocodea</taxon>
        <taxon>Troctomorpha</taxon>
        <taxon>Phthiraptera</taxon>
        <taxon>Anoplura</taxon>
        <taxon>Polyplacidae</taxon>
        <taxon>Polyplax</taxon>
    </lineage>
</organism>
<proteinExistence type="predicted"/>
<dbReference type="Proteomes" id="UP001359485">
    <property type="component" value="Unassembled WGS sequence"/>
</dbReference>
<feature type="compositionally biased region" description="Polar residues" evidence="1">
    <location>
        <begin position="1"/>
        <end position="10"/>
    </location>
</feature>
<name>A0ABR1AKI4_POLSC</name>
<evidence type="ECO:0000256" key="1">
    <source>
        <dbReference type="SAM" id="MobiDB-lite"/>
    </source>
</evidence>
<feature type="compositionally biased region" description="Basic and acidic residues" evidence="1">
    <location>
        <begin position="90"/>
        <end position="99"/>
    </location>
</feature>
<keyword evidence="3" id="KW-1185">Reference proteome</keyword>
<feature type="region of interest" description="Disordered" evidence="1">
    <location>
        <begin position="1"/>
        <end position="108"/>
    </location>
</feature>
<dbReference type="EMBL" id="JAWJWF010000047">
    <property type="protein sequence ID" value="KAK6621797.1"/>
    <property type="molecule type" value="Genomic_DNA"/>
</dbReference>
<comment type="caution">
    <text evidence="2">The sequence shown here is derived from an EMBL/GenBank/DDBJ whole genome shotgun (WGS) entry which is preliminary data.</text>
</comment>
<accession>A0ABR1AKI4</accession>
<gene>
    <name evidence="2" type="ORF">RUM44_001604</name>
</gene>
<reference evidence="2 3" key="1">
    <citation type="submission" date="2023-09" db="EMBL/GenBank/DDBJ databases">
        <title>Genomes of two closely related lineages of the louse Polyplax serrata with different host specificities.</title>
        <authorList>
            <person name="Martinu J."/>
            <person name="Tarabai H."/>
            <person name="Stefka J."/>
            <person name="Hypsa V."/>
        </authorList>
    </citation>
    <scope>NUCLEOTIDE SEQUENCE [LARGE SCALE GENOMIC DNA]</scope>
    <source>
        <strain evidence="2">98ZLc_SE</strain>
    </source>
</reference>
<feature type="compositionally biased region" description="Basic and acidic residues" evidence="1">
    <location>
        <begin position="14"/>
        <end position="48"/>
    </location>
</feature>